<evidence type="ECO:0000256" key="1">
    <source>
        <dbReference type="ARBA" id="ARBA00004196"/>
    </source>
</evidence>
<organism evidence="8 9">
    <name type="scientific">Lentzea atacamensis</name>
    <dbReference type="NCBI Taxonomy" id="531938"/>
    <lineage>
        <taxon>Bacteria</taxon>
        <taxon>Bacillati</taxon>
        <taxon>Actinomycetota</taxon>
        <taxon>Actinomycetes</taxon>
        <taxon>Pseudonocardiales</taxon>
        <taxon>Pseudonocardiaceae</taxon>
        <taxon>Lentzea</taxon>
    </lineage>
</organism>
<feature type="domain" description="CopC" evidence="7">
    <location>
        <begin position="32"/>
        <end position="126"/>
    </location>
</feature>
<gene>
    <name evidence="8" type="ORF">C8D88_103353</name>
</gene>
<keyword evidence="3 6" id="KW-0732">Signal</keyword>
<dbReference type="GO" id="GO:0005507">
    <property type="term" value="F:copper ion binding"/>
    <property type="evidence" value="ECO:0007669"/>
    <property type="project" value="InterPro"/>
</dbReference>
<dbReference type="EMBL" id="QGHB01000003">
    <property type="protein sequence ID" value="PWK88157.1"/>
    <property type="molecule type" value="Genomic_DNA"/>
</dbReference>
<evidence type="ECO:0000256" key="3">
    <source>
        <dbReference type="ARBA" id="ARBA00022729"/>
    </source>
</evidence>
<feature type="chain" id="PRO_5038982381" description="CopC domain-containing protein" evidence="6">
    <location>
        <begin position="34"/>
        <end position="187"/>
    </location>
</feature>
<dbReference type="SUPFAM" id="SSF81296">
    <property type="entry name" value="E set domains"/>
    <property type="match status" value="1"/>
</dbReference>
<keyword evidence="2" id="KW-0479">Metal-binding</keyword>
<dbReference type="Proteomes" id="UP000246005">
    <property type="component" value="Unassembled WGS sequence"/>
</dbReference>
<evidence type="ECO:0000259" key="7">
    <source>
        <dbReference type="Pfam" id="PF04234"/>
    </source>
</evidence>
<evidence type="ECO:0000256" key="4">
    <source>
        <dbReference type="ARBA" id="ARBA00023008"/>
    </source>
</evidence>
<comment type="subcellular location">
    <subcellularLocation>
        <location evidence="1">Cell envelope</location>
    </subcellularLocation>
</comment>
<evidence type="ECO:0000256" key="5">
    <source>
        <dbReference type="SAM" id="Phobius"/>
    </source>
</evidence>
<sequence length="187" mass="19142">MCHYAAHVRRYFSALVLALLAATVVAVPAQAHAELKSSNPASGAALNAPPQQIELTFSDVISLPDGDAVTVTGPDGAKWPVTQTHAADRTITAKVDAAAAKAGAHTLEWRATADDGDVISGKFTFSLNVAAPTSEAPTSSVTMSAPVSNAPPATTPAESGGVPAWLWVVVGLIAVVGAILLVRRRKT</sequence>
<keyword evidence="5" id="KW-1133">Transmembrane helix</keyword>
<evidence type="ECO:0000256" key="6">
    <source>
        <dbReference type="SAM" id="SignalP"/>
    </source>
</evidence>
<proteinExistence type="predicted"/>
<dbReference type="GO" id="GO:0046688">
    <property type="term" value="P:response to copper ion"/>
    <property type="evidence" value="ECO:0007669"/>
    <property type="project" value="InterPro"/>
</dbReference>
<dbReference type="InterPro" id="IPR032694">
    <property type="entry name" value="CopC/D"/>
</dbReference>
<evidence type="ECO:0000256" key="2">
    <source>
        <dbReference type="ARBA" id="ARBA00022723"/>
    </source>
</evidence>
<keyword evidence="5" id="KW-0812">Transmembrane</keyword>
<accession>A0A316I6N9</accession>
<dbReference type="PANTHER" id="PTHR34820">
    <property type="entry name" value="INNER MEMBRANE PROTEIN YEBZ"/>
    <property type="match status" value="1"/>
</dbReference>
<dbReference type="GO" id="GO:0030313">
    <property type="term" value="C:cell envelope"/>
    <property type="evidence" value="ECO:0007669"/>
    <property type="project" value="UniProtKB-SubCell"/>
</dbReference>
<keyword evidence="5" id="KW-0472">Membrane</keyword>
<dbReference type="GO" id="GO:0006825">
    <property type="term" value="P:copper ion transport"/>
    <property type="evidence" value="ECO:0007669"/>
    <property type="project" value="InterPro"/>
</dbReference>
<feature type="transmembrane region" description="Helical" evidence="5">
    <location>
        <begin position="164"/>
        <end position="182"/>
    </location>
</feature>
<reference evidence="8 9" key="1">
    <citation type="submission" date="2018-05" db="EMBL/GenBank/DDBJ databases">
        <title>Genomic Encyclopedia of Type Strains, Phase IV (KMG-IV): sequencing the most valuable type-strain genomes for metagenomic binning, comparative biology and taxonomic classification.</title>
        <authorList>
            <person name="Goeker M."/>
        </authorList>
    </citation>
    <scope>NUCLEOTIDE SEQUENCE [LARGE SCALE GENOMIC DNA]</scope>
    <source>
        <strain evidence="8 9">DSM 45480</strain>
    </source>
</reference>
<dbReference type="Pfam" id="PF04234">
    <property type="entry name" value="CopC"/>
    <property type="match status" value="1"/>
</dbReference>
<dbReference type="InterPro" id="IPR014756">
    <property type="entry name" value="Ig_E-set"/>
</dbReference>
<dbReference type="Gene3D" id="2.60.40.1220">
    <property type="match status" value="1"/>
</dbReference>
<name>A0A316I6N9_9PSEU</name>
<dbReference type="PANTHER" id="PTHR34820:SF4">
    <property type="entry name" value="INNER MEMBRANE PROTEIN YEBZ"/>
    <property type="match status" value="1"/>
</dbReference>
<protein>
    <recommendedName>
        <fullName evidence="7">CopC domain-containing protein</fullName>
    </recommendedName>
</protein>
<dbReference type="InterPro" id="IPR014755">
    <property type="entry name" value="Cu-Rt/internalin_Ig-like"/>
</dbReference>
<dbReference type="GO" id="GO:0005886">
    <property type="term" value="C:plasma membrane"/>
    <property type="evidence" value="ECO:0007669"/>
    <property type="project" value="TreeGrafter"/>
</dbReference>
<evidence type="ECO:0000313" key="9">
    <source>
        <dbReference type="Proteomes" id="UP000246005"/>
    </source>
</evidence>
<evidence type="ECO:0000313" key="8">
    <source>
        <dbReference type="EMBL" id="PWK88157.1"/>
    </source>
</evidence>
<comment type="caution">
    <text evidence="8">The sequence shown here is derived from an EMBL/GenBank/DDBJ whole genome shotgun (WGS) entry which is preliminary data.</text>
</comment>
<dbReference type="GO" id="GO:0042597">
    <property type="term" value="C:periplasmic space"/>
    <property type="evidence" value="ECO:0007669"/>
    <property type="project" value="InterPro"/>
</dbReference>
<dbReference type="AlphaFoldDB" id="A0A316I6N9"/>
<keyword evidence="4" id="KW-0186">Copper</keyword>
<dbReference type="InterPro" id="IPR007348">
    <property type="entry name" value="CopC_dom"/>
</dbReference>
<feature type="signal peptide" evidence="6">
    <location>
        <begin position="1"/>
        <end position="33"/>
    </location>
</feature>